<feature type="region of interest" description="Disordered" evidence="1">
    <location>
        <begin position="72"/>
        <end position="100"/>
    </location>
</feature>
<dbReference type="Proteomes" id="UP000054785">
    <property type="component" value="Unassembled WGS sequence"/>
</dbReference>
<accession>A0A0W0TYH6</accession>
<comment type="caution">
    <text evidence="2">The sequence shown here is derived from an EMBL/GenBank/DDBJ whole genome shotgun (WGS) entry which is preliminary data.</text>
</comment>
<feature type="region of interest" description="Disordered" evidence="1">
    <location>
        <begin position="773"/>
        <end position="804"/>
    </location>
</feature>
<dbReference type="AlphaFoldDB" id="A0A0W0TYH6"/>
<sequence length="804" mass="88254">MAFVKRRLDKKIIENFGLSGGTYDVFSLGGESCLNELTENESIAVIIKNERDDKAKRAMIAWASALAARQQRQQPLYSRQDNDSDDDTPNQNPFLIDSTPIQNTAEELQKVARLMKKKSITLDKLKEFASSGQSIERAEAYSEVLKGYEKHGHKVPPEILQREDSAENDETLSVKLENLATVLNSLESRGLGQRAQMSGKRVKVLNANLDKLDEPGKGAALAKVIKLYSDNGLSLSDELPESTEQVNVSRLSDLMGKSTDELEAIHSVLKTLPSGSTNAVGSSLDRLIHNMDFKSMEKTIRDSAGTLAERVSQEGIRGYVDNPNFSAFDRYQPEGGERAEDNDAAASYSKGVLLAKTIDYLKTIPAGISNTTLTENNMRGLIKNPLGALVIVEQLHKYNKLNAKNANAFLELLSEEEPITPEHCKSLLDCMRAMANQDKAFYFTKHFERLAKLDAEQVKNAATLFEAAGSALDRTTTSALLDYIEQNKNVEESDVEASDVEASDVETLAAIIKKLVENDIPLHSLQGVKSSFKRQNFLEKLTGISSAENGASKLETVNQLLDAMKPGRISNHRVDMLLEAVSNSNITDPMEVAAIKAILEECESQKAPLTKHNLLKNLLGENREEVIALYLGEDWKNTLQQSQEPHDAARAILAGRLKDAASLEAIGELYDSVQKIEDEELRDAKMDVLKMAVNTANLADDPSILGRLKKTFSDLLARITPDFLGVEGPKVHIRDAVEAVKTVEDKEKVEDALRTPGAGSDIKLFRKSLQAGRQSAEPVTESGAKVNERASSSSLRAGGNSDSD</sequence>
<gene>
    <name evidence="2" type="ORF">Lgee_0930</name>
</gene>
<evidence type="ECO:0000313" key="3">
    <source>
        <dbReference type="Proteomes" id="UP000054785"/>
    </source>
</evidence>
<feature type="compositionally biased region" description="Polar residues" evidence="1">
    <location>
        <begin position="89"/>
        <end position="100"/>
    </location>
</feature>
<protein>
    <submittedName>
        <fullName evidence="2">Uncharacterized protein</fullName>
    </submittedName>
</protein>
<organism evidence="2 3">
    <name type="scientific">Legionella geestiana</name>
    <dbReference type="NCBI Taxonomy" id="45065"/>
    <lineage>
        <taxon>Bacteria</taxon>
        <taxon>Pseudomonadati</taxon>
        <taxon>Pseudomonadota</taxon>
        <taxon>Gammaproteobacteria</taxon>
        <taxon>Legionellales</taxon>
        <taxon>Legionellaceae</taxon>
        <taxon>Legionella</taxon>
    </lineage>
</organism>
<dbReference type="PATRIC" id="fig|45065.4.peg.1000"/>
<name>A0A0W0TYH6_9GAMM</name>
<evidence type="ECO:0000256" key="1">
    <source>
        <dbReference type="SAM" id="MobiDB-lite"/>
    </source>
</evidence>
<dbReference type="RefSeq" id="WP_028387014.1">
    <property type="nucleotide sequence ID" value="NZ_CAAAHN010000001.1"/>
</dbReference>
<reference evidence="2 3" key="1">
    <citation type="submission" date="2015-11" db="EMBL/GenBank/DDBJ databases">
        <title>Genomic analysis of 38 Legionella species identifies large and diverse effector repertoires.</title>
        <authorList>
            <person name="Burstein D."/>
            <person name="Amaro F."/>
            <person name="Zusman T."/>
            <person name="Lifshitz Z."/>
            <person name="Cohen O."/>
            <person name="Gilbert J.A."/>
            <person name="Pupko T."/>
            <person name="Shuman H.A."/>
            <person name="Segal G."/>
        </authorList>
    </citation>
    <scope>NUCLEOTIDE SEQUENCE [LARGE SCALE GENOMIC DNA]</scope>
    <source>
        <strain evidence="2 3">ATCC 49504</strain>
    </source>
</reference>
<proteinExistence type="predicted"/>
<dbReference type="EMBL" id="LNYC01000032">
    <property type="protein sequence ID" value="KTD00666.1"/>
    <property type="molecule type" value="Genomic_DNA"/>
</dbReference>
<feature type="compositionally biased region" description="Polar residues" evidence="1">
    <location>
        <begin position="789"/>
        <end position="804"/>
    </location>
</feature>
<keyword evidence="3" id="KW-1185">Reference proteome</keyword>
<evidence type="ECO:0000313" key="2">
    <source>
        <dbReference type="EMBL" id="KTD00666.1"/>
    </source>
</evidence>